<feature type="domain" description="O-methyltransferase dimerisation" evidence="5">
    <location>
        <begin position="24"/>
        <end position="88"/>
    </location>
</feature>
<comment type="caution">
    <text evidence="6">The sequence shown here is derived from an EMBL/GenBank/DDBJ whole genome shotgun (WGS) entry which is preliminary data.</text>
</comment>
<dbReference type="InterPro" id="IPR012967">
    <property type="entry name" value="COMT_dimerisation"/>
</dbReference>
<proteinExistence type="predicted"/>
<evidence type="ECO:0000259" key="5">
    <source>
        <dbReference type="Pfam" id="PF08100"/>
    </source>
</evidence>
<dbReference type="PROSITE" id="PS51683">
    <property type="entry name" value="SAM_OMT_II"/>
    <property type="match status" value="1"/>
</dbReference>
<dbReference type="PANTHER" id="PTHR43712">
    <property type="entry name" value="PUTATIVE (AFU_ORTHOLOGUE AFUA_4G14580)-RELATED"/>
    <property type="match status" value="1"/>
</dbReference>
<dbReference type="Gene3D" id="3.40.50.150">
    <property type="entry name" value="Vaccinia Virus protein VP39"/>
    <property type="match status" value="1"/>
</dbReference>
<dbReference type="Pfam" id="PF08100">
    <property type="entry name" value="Dimerisation"/>
    <property type="match status" value="1"/>
</dbReference>
<keyword evidence="1 6" id="KW-0489">Methyltransferase</keyword>
<dbReference type="InterPro" id="IPR001077">
    <property type="entry name" value="COMT_C"/>
</dbReference>
<evidence type="ECO:0000256" key="3">
    <source>
        <dbReference type="ARBA" id="ARBA00022691"/>
    </source>
</evidence>
<dbReference type="AlphaFoldDB" id="A0A523B9B5"/>
<evidence type="ECO:0000256" key="2">
    <source>
        <dbReference type="ARBA" id="ARBA00022679"/>
    </source>
</evidence>
<evidence type="ECO:0000313" key="7">
    <source>
        <dbReference type="Proteomes" id="UP000315399"/>
    </source>
</evidence>
<dbReference type="CDD" id="cd02440">
    <property type="entry name" value="AdoMet_MTases"/>
    <property type="match status" value="1"/>
</dbReference>
<dbReference type="GO" id="GO:0046983">
    <property type="term" value="F:protein dimerization activity"/>
    <property type="evidence" value="ECO:0007669"/>
    <property type="project" value="InterPro"/>
</dbReference>
<reference evidence="6 7" key="1">
    <citation type="journal article" date="2019" name="Nat. Microbiol.">
        <title>Expanding anaerobic alkane metabolism in the domain of Archaea.</title>
        <authorList>
            <person name="Wang Y."/>
            <person name="Wegener G."/>
            <person name="Hou J."/>
            <person name="Wang F."/>
            <person name="Xiao X."/>
        </authorList>
    </citation>
    <scope>NUCLEOTIDE SEQUENCE [LARGE SCALE GENOMIC DNA]</scope>
    <source>
        <strain evidence="6">WYZ-LMO10</strain>
    </source>
</reference>
<dbReference type="Pfam" id="PF00891">
    <property type="entry name" value="Methyltransf_2"/>
    <property type="match status" value="1"/>
</dbReference>
<name>A0A523B9B5_9CREN</name>
<dbReference type="Gene3D" id="1.10.10.10">
    <property type="entry name" value="Winged helix-like DNA-binding domain superfamily/Winged helix DNA-binding domain"/>
    <property type="match status" value="1"/>
</dbReference>
<dbReference type="EMBL" id="QNVH01000069">
    <property type="protein sequence ID" value="TDA37515.1"/>
    <property type="molecule type" value="Genomic_DNA"/>
</dbReference>
<evidence type="ECO:0000256" key="1">
    <source>
        <dbReference type="ARBA" id="ARBA00022603"/>
    </source>
</evidence>
<gene>
    <name evidence="6" type="ORF">DSO08_05625</name>
</gene>
<accession>A0A523B9B5</accession>
<dbReference type="PANTHER" id="PTHR43712:SF2">
    <property type="entry name" value="O-METHYLTRANSFERASE CICE"/>
    <property type="match status" value="1"/>
</dbReference>
<dbReference type="GO" id="GO:0008171">
    <property type="term" value="F:O-methyltransferase activity"/>
    <property type="evidence" value="ECO:0007669"/>
    <property type="project" value="InterPro"/>
</dbReference>
<protein>
    <submittedName>
        <fullName evidence="6">Methyltransferase type 12</fullName>
    </submittedName>
</protein>
<dbReference type="Proteomes" id="UP000315399">
    <property type="component" value="Unassembled WGS sequence"/>
</dbReference>
<organism evidence="6 7">
    <name type="scientific">Thermoproteota archaeon</name>
    <dbReference type="NCBI Taxonomy" id="2056631"/>
    <lineage>
        <taxon>Archaea</taxon>
        <taxon>Thermoproteota</taxon>
    </lineage>
</organism>
<evidence type="ECO:0000259" key="4">
    <source>
        <dbReference type="Pfam" id="PF00891"/>
    </source>
</evidence>
<keyword evidence="2" id="KW-0808">Transferase</keyword>
<keyword evidence="3" id="KW-0949">S-adenosyl-L-methionine</keyword>
<sequence length="335" mass="38018">MESIPEILPDEIYRTILHAEKFYILDAALELGFFEKLKRPTSSRELATFIGTDPKLTEKMCDSLVAMGLLRKEGNLYVNSSLTDTYLVEGSPYCQKNLLKVERSMIKDRWTQFLEALRGGTVKVERKYSVREFTLAMAESALRGELQRTVKILSQLEEMKRARKFLDLGGGHGLYAIALAKAFPSLHTYVLELPNVIESTTKEIVDRYGMSDRVHLIPADFTKDDIGSGYDVVFASHSLYGKSDQLLSILKKIHASLNSGGILVSNHWYLDESREGPLRALLWELHLASFYHKGFDLFTLKEFISHLNKTSFLVEDVVEMSQSDSPSKLVIARRV</sequence>
<evidence type="ECO:0000313" key="6">
    <source>
        <dbReference type="EMBL" id="TDA37515.1"/>
    </source>
</evidence>
<dbReference type="SUPFAM" id="SSF46785">
    <property type="entry name" value="Winged helix' DNA-binding domain"/>
    <property type="match status" value="1"/>
</dbReference>
<dbReference type="InterPro" id="IPR036390">
    <property type="entry name" value="WH_DNA-bd_sf"/>
</dbReference>
<dbReference type="InterPro" id="IPR036388">
    <property type="entry name" value="WH-like_DNA-bd_sf"/>
</dbReference>
<dbReference type="InterPro" id="IPR016461">
    <property type="entry name" value="COMT-like"/>
</dbReference>
<dbReference type="SUPFAM" id="SSF53335">
    <property type="entry name" value="S-adenosyl-L-methionine-dependent methyltransferases"/>
    <property type="match status" value="1"/>
</dbReference>
<dbReference type="InterPro" id="IPR029063">
    <property type="entry name" value="SAM-dependent_MTases_sf"/>
</dbReference>
<feature type="domain" description="O-methyltransferase C-terminal" evidence="4">
    <location>
        <begin position="149"/>
        <end position="288"/>
    </location>
</feature>
<dbReference type="GO" id="GO:0032259">
    <property type="term" value="P:methylation"/>
    <property type="evidence" value="ECO:0007669"/>
    <property type="project" value="UniProtKB-KW"/>
</dbReference>